<dbReference type="GO" id="GO:0035312">
    <property type="term" value="F:5'-3' DNA exonuclease activity"/>
    <property type="evidence" value="ECO:0007669"/>
    <property type="project" value="TreeGrafter"/>
</dbReference>
<name>A0A245ZLB7_9SPHN</name>
<dbReference type="Proteomes" id="UP000197783">
    <property type="component" value="Unassembled WGS sequence"/>
</dbReference>
<organism evidence="2 3">
    <name type="scientific">Sphingomonas mucosissima</name>
    <dbReference type="NCBI Taxonomy" id="370959"/>
    <lineage>
        <taxon>Bacteria</taxon>
        <taxon>Pseudomonadati</taxon>
        <taxon>Pseudomonadota</taxon>
        <taxon>Alphaproteobacteria</taxon>
        <taxon>Sphingomonadales</taxon>
        <taxon>Sphingomonadaceae</taxon>
        <taxon>Sphingomonas</taxon>
    </lineage>
</organism>
<dbReference type="PANTHER" id="PTHR42924:SF3">
    <property type="entry name" value="POLYMERASE_HISTIDINOL PHOSPHATASE N-TERMINAL DOMAIN-CONTAINING PROTEIN"/>
    <property type="match status" value="1"/>
</dbReference>
<keyword evidence="3" id="KW-1185">Reference proteome</keyword>
<dbReference type="Gene3D" id="3.20.20.140">
    <property type="entry name" value="Metal-dependent hydrolases"/>
    <property type="match status" value="1"/>
</dbReference>
<protein>
    <recommendedName>
        <fullName evidence="4">PHP domain protein</fullName>
    </recommendedName>
</protein>
<gene>
    <name evidence="2" type="ORF">SPMU_15000</name>
</gene>
<accession>A0A245ZLB7</accession>
<dbReference type="AlphaFoldDB" id="A0A245ZLB7"/>
<dbReference type="InterPro" id="IPR016195">
    <property type="entry name" value="Pol/histidinol_Pase-like"/>
</dbReference>
<dbReference type="GO" id="GO:0004534">
    <property type="term" value="F:5'-3' RNA exonuclease activity"/>
    <property type="evidence" value="ECO:0007669"/>
    <property type="project" value="TreeGrafter"/>
</dbReference>
<reference evidence="2 3" key="1">
    <citation type="submission" date="2017-03" db="EMBL/GenBank/DDBJ databases">
        <title>Genome sequence of Sphingomonas mucosissima DSM 17494.</title>
        <authorList>
            <person name="Poehlein A."/>
            <person name="Wuebbeler J.H."/>
            <person name="Steinbuechel A."/>
            <person name="Daniel R."/>
        </authorList>
    </citation>
    <scope>NUCLEOTIDE SEQUENCE [LARGE SCALE GENOMIC DNA]</scope>
    <source>
        <strain evidence="2 3">DSM 17494</strain>
    </source>
</reference>
<dbReference type="PANTHER" id="PTHR42924">
    <property type="entry name" value="EXONUCLEASE"/>
    <property type="match status" value="1"/>
</dbReference>
<proteinExistence type="predicted"/>
<dbReference type="SUPFAM" id="SSF89550">
    <property type="entry name" value="PHP domain-like"/>
    <property type="match status" value="1"/>
</dbReference>
<sequence length="508" mass="53955">MLGWSFPRLLALWAAAVLLHAAAAAQVPAREPDRTLTGAITGKDHQRYLRVPFAVPPGVSRLVVAFDHDHRAERTVIDLAVEDQDGLRGASGGNKSVVTIGRSDATPSYQAGPIRPGIWHLALAIPNIRQGVTARWTARLWFLKDREGEGSPSAVVDRGPGWYRGDLHLHTGHSDGSCASQANTRVPCPLFRTLEAASARGLDFVMLTEHNSISHHQPIREAQPWFDKLLLIPGREITTFYGHFNIFGVVEPIDFRIAPGSRITFNTIADRVHELGGLVAINHPGMPSGEMCMGCGWTMPGVNPAKVDLVEAINGSSISGSDGQAEGALSGLRFWTEWLAKGQAAAAIGASDNHDPDRAPDALGAIGRPATVVHASGLTTAAILDGLKRGRAFIDLTGDPSNRIDVTLHGGGRSAAMGGTLPLETGQPVELEVAYTAPPGATIEVYEGELAAPIAVRASPGTGAQSLRFPIGFAPGKRAFHIRIRSSAGALLLLSNAVRVEPRMVPPR</sequence>
<keyword evidence="1" id="KW-0732">Signal</keyword>
<dbReference type="NCBIfam" id="NF038032">
    <property type="entry name" value="CehA_McbA_metalo"/>
    <property type="match status" value="1"/>
</dbReference>
<evidence type="ECO:0008006" key="4">
    <source>
        <dbReference type="Google" id="ProtNLM"/>
    </source>
</evidence>
<dbReference type="InterPro" id="IPR052018">
    <property type="entry name" value="PHP_domain"/>
</dbReference>
<feature type="chain" id="PRO_5013235799" description="PHP domain protein" evidence="1">
    <location>
        <begin position="30"/>
        <end position="508"/>
    </location>
</feature>
<feature type="signal peptide" evidence="1">
    <location>
        <begin position="1"/>
        <end position="29"/>
    </location>
</feature>
<evidence type="ECO:0000313" key="2">
    <source>
        <dbReference type="EMBL" id="OWK30513.1"/>
    </source>
</evidence>
<comment type="caution">
    <text evidence="2">The sequence shown here is derived from an EMBL/GenBank/DDBJ whole genome shotgun (WGS) entry which is preliminary data.</text>
</comment>
<evidence type="ECO:0000256" key="1">
    <source>
        <dbReference type="SAM" id="SignalP"/>
    </source>
</evidence>
<dbReference type="RefSeq" id="WP_088333256.1">
    <property type="nucleotide sequence ID" value="NZ_NBBJ01000002.1"/>
</dbReference>
<evidence type="ECO:0000313" key="3">
    <source>
        <dbReference type="Proteomes" id="UP000197783"/>
    </source>
</evidence>
<dbReference type="OrthoDB" id="9804333at2"/>
<dbReference type="EMBL" id="NBBJ01000002">
    <property type="protein sequence ID" value="OWK30513.1"/>
    <property type="molecule type" value="Genomic_DNA"/>
</dbReference>